<dbReference type="PROSITE" id="PS50113">
    <property type="entry name" value="PAC"/>
    <property type="match status" value="2"/>
</dbReference>
<dbReference type="SMART" id="SM00388">
    <property type="entry name" value="HisKA"/>
    <property type="match status" value="1"/>
</dbReference>
<dbReference type="SMART" id="SM00448">
    <property type="entry name" value="REC"/>
    <property type="match status" value="1"/>
</dbReference>
<dbReference type="InterPro" id="IPR036890">
    <property type="entry name" value="HATPase_C_sf"/>
</dbReference>
<dbReference type="InterPro" id="IPR003018">
    <property type="entry name" value="GAF"/>
</dbReference>
<dbReference type="PRINTS" id="PR00344">
    <property type="entry name" value="BCTRLSENSOR"/>
</dbReference>
<dbReference type="SUPFAM" id="SSF47384">
    <property type="entry name" value="Homodimeric domain of signal transducing histidine kinase"/>
    <property type="match status" value="1"/>
</dbReference>
<dbReference type="InterPro" id="IPR001789">
    <property type="entry name" value="Sig_transdc_resp-reg_receiver"/>
</dbReference>
<evidence type="ECO:0000259" key="11">
    <source>
        <dbReference type="PROSITE" id="PS50112"/>
    </source>
</evidence>
<keyword evidence="5" id="KW-0418">Kinase</keyword>
<evidence type="ECO:0000259" key="12">
    <source>
        <dbReference type="PROSITE" id="PS50113"/>
    </source>
</evidence>
<comment type="caution">
    <text evidence="13">The sequence shown here is derived from an EMBL/GenBank/DDBJ whole genome shotgun (WGS) entry which is preliminary data.</text>
</comment>
<evidence type="ECO:0000256" key="3">
    <source>
        <dbReference type="ARBA" id="ARBA00022553"/>
    </source>
</evidence>
<dbReference type="SMART" id="SM00065">
    <property type="entry name" value="GAF"/>
    <property type="match status" value="1"/>
</dbReference>
<dbReference type="Pfam" id="PF00512">
    <property type="entry name" value="HisKA"/>
    <property type="match status" value="1"/>
</dbReference>
<accession>A0AA41YWJ1</accession>
<evidence type="ECO:0000256" key="5">
    <source>
        <dbReference type="ARBA" id="ARBA00022777"/>
    </source>
</evidence>
<dbReference type="InterPro" id="IPR000700">
    <property type="entry name" value="PAS-assoc_C"/>
</dbReference>
<feature type="domain" description="PAS" evidence="11">
    <location>
        <begin position="31"/>
        <end position="108"/>
    </location>
</feature>
<feature type="compositionally biased region" description="Basic and acidic residues" evidence="8">
    <location>
        <begin position="150"/>
        <end position="164"/>
    </location>
</feature>
<dbReference type="Pfam" id="PF00072">
    <property type="entry name" value="Response_reg"/>
    <property type="match status" value="1"/>
</dbReference>
<evidence type="ECO:0000256" key="2">
    <source>
        <dbReference type="ARBA" id="ARBA00012438"/>
    </source>
</evidence>
<dbReference type="PANTHER" id="PTHR43065:SF49">
    <property type="entry name" value="HISTIDINE KINASE"/>
    <property type="match status" value="1"/>
</dbReference>
<dbReference type="InterPro" id="IPR003661">
    <property type="entry name" value="HisK_dim/P_dom"/>
</dbReference>
<organism evidence="13 14">
    <name type="scientific">Lichenifustis flavocetrariae</name>
    <dbReference type="NCBI Taxonomy" id="2949735"/>
    <lineage>
        <taxon>Bacteria</taxon>
        <taxon>Pseudomonadati</taxon>
        <taxon>Pseudomonadota</taxon>
        <taxon>Alphaproteobacteria</taxon>
        <taxon>Hyphomicrobiales</taxon>
        <taxon>Lichenihabitantaceae</taxon>
        <taxon>Lichenifustis</taxon>
    </lineage>
</organism>
<dbReference type="AlphaFoldDB" id="A0AA41YWJ1"/>
<evidence type="ECO:0000256" key="8">
    <source>
        <dbReference type="SAM" id="MobiDB-lite"/>
    </source>
</evidence>
<dbReference type="PROSITE" id="PS50112">
    <property type="entry name" value="PAS"/>
    <property type="match status" value="1"/>
</dbReference>
<keyword evidence="7" id="KW-0175">Coiled coil</keyword>
<evidence type="ECO:0000313" key="13">
    <source>
        <dbReference type="EMBL" id="MCW6508610.1"/>
    </source>
</evidence>
<evidence type="ECO:0000256" key="4">
    <source>
        <dbReference type="ARBA" id="ARBA00022679"/>
    </source>
</evidence>
<dbReference type="Gene3D" id="3.30.450.20">
    <property type="entry name" value="PAS domain"/>
    <property type="match status" value="2"/>
</dbReference>
<keyword evidence="4" id="KW-0808">Transferase</keyword>
<dbReference type="SUPFAM" id="SSF55785">
    <property type="entry name" value="PYP-like sensor domain (PAS domain)"/>
    <property type="match status" value="2"/>
</dbReference>
<reference evidence="13" key="1">
    <citation type="submission" date="2022-05" db="EMBL/GenBank/DDBJ databases">
        <authorList>
            <person name="Pankratov T."/>
        </authorList>
    </citation>
    <scope>NUCLEOTIDE SEQUENCE</scope>
    <source>
        <strain evidence="13">BP6-180914</strain>
    </source>
</reference>
<evidence type="ECO:0000259" key="10">
    <source>
        <dbReference type="PROSITE" id="PS50110"/>
    </source>
</evidence>
<sequence length="870" mass="94192">MTELSTSRGASTKASLEASRIAAQFAGVAGNTDPFVAAVLATPMPMIITDPRQHDNPVVFANDAFCSFTGYSRAEILGRNCRLLQGAETDPETVARIRAALGEAREIEVDIRNYRKSGESFWNRLLVAPVYDADGALSYFVASQADVTAERERRDTSVRREAAPRAEPAASPHEQREDRENELRFALEAGRFGAWTLDLTTGTLSASPAFKENYGRDSDKPFTFADLRAAIHPEDCGRVDAALAESMTQGGDYNIDHRCIAPAGDIRWVGMRGRPIYAADRRPLRMSGVSIDLTEQKRADRLRQALVELGGLFRNSQDPGELSFAAGQVLGMTLGVTRAGFGEVDAATDTIVVLRDWTAPFVATLAGAAHLRDYGSFVDDLKRGDTVVVSNAAIDPRTAGSATSLEAAAVQAMINVPIIEQGRLVALTFVNNAVPRIWHDDEVRFVQEVAERTRAAAERRRAEQNLANLAASLEQQVAQRTHELLNAEEALRQSQKMEAIGQLTGGVAHDFNNLLTVIRSSVDLMRRPNLSEERRRRYIDAIADTVNRAAKLTGQLLAFARRQALKPEAFDLRERLAGIADMLDAVTGARIRVITQLPDEACFVRADISQFETALVNMAVNARDAMDGEGALTLRLVQTDAMPAIRGHAGTTGRFAAVSITDTGEGIATGDLVRIFEPFFTTKGIGKGTGLGLSQVFGFAKQSGGDVDVMSEAGRGATFTLYLPQIELVDPEKTEGLARPGLAPGGGGRRVLLVEDNVEVGRFSTQVLQDLGYKTIWAMTAADALSKLDGGTIVDVVFSDVVMPGMSGIEMAKQIRNSHPDLPVVLTSGYSHVLAEEGAHGFELLHKPYSAEQLSTILRRATAGRRSRSD</sequence>
<evidence type="ECO:0000256" key="7">
    <source>
        <dbReference type="SAM" id="Coils"/>
    </source>
</evidence>
<evidence type="ECO:0000256" key="1">
    <source>
        <dbReference type="ARBA" id="ARBA00000085"/>
    </source>
</evidence>
<proteinExistence type="predicted"/>
<dbReference type="InterPro" id="IPR004358">
    <property type="entry name" value="Sig_transdc_His_kin-like_C"/>
</dbReference>
<dbReference type="InterPro" id="IPR005467">
    <property type="entry name" value="His_kinase_dom"/>
</dbReference>
<dbReference type="Gene3D" id="3.40.50.2300">
    <property type="match status" value="1"/>
</dbReference>
<dbReference type="GO" id="GO:0000155">
    <property type="term" value="F:phosphorelay sensor kinase activity"/>
    <property type="evidence" value="ECO:0007669"/>
    <property type="project" value="InterPro"/>
</dbReference>
<dbReference type="InterPro" id="IPR011006">
    <property type="entry name" value="CheY-like_superfamily"/>
</dbReference>
<dbReference type="Gene3D" id="1.10.287.130">
    <property type="match status" value="1"/>
</dbReference>
<dbReference type="SUPFAM" id="SSF52172">
    <property type="entry name" value="CheY-like"/>
    <property type="match status" value="1"/>
</dbReference>
<dbReference type="EMBL" id="JAMOIM010000006">
    <property type="protein sequence ID" value="MCW6508610.1"/>
    <property type="molecule type" value="Genomic_DNA"/>
</dbReference>
<evidence type="ECO:0000313" key="14">
    <source>
        <dbReference type="Proteomes" id="UP001165667"/>
    </source>
</evidence>
<dbReference type="Gene3D" id="3.30.450.40">
    <property type="match status" value="1"/>
</dbReference>
<dbReference type="InterPro" id="IPR013655">
    <property type="entry name" value="PAS_fold_3"/>
</dbReference>
<dbReference type="CDD" id="cd00130">
    <property type="entry name" value="PAS"/>
    <property type="match status" value="2"/>
</dbReference>
<feature type="domain" description="PAC" evidence="12">
    <location>
        <begin position="253"/>
        <end position="305"/>
    </location>
</feature>
<keyword evidence="3 6" id="KW-0597">Phosphoprotein</keyword>
<dbReference type="SMART" id="SM00387">
    <property type="entry name" value="HATPase_c"/>
    <property type="match status" value="1"/>
</dbReference>
<comment type="catalytic activity">
    <reaction evidence="1">
        <text>ATP + protein L-histidine = ADP + protein N-phospho-L-histidine.</text>
        <dbReference type="EC" id="2.7.13.3"/>
    </reaction>
</comment>
<dbReference type="Pfam" id="PF08447">
    <property type="entry name" value="PAS_3"/>
    <property type="match status" value="1"/>
</dbReference>
<dbReference type="CDD" id="cd00082">
    <property type="entry name" value="HisKA"/>
    <property type="match status" value="1"/>
</dbReference>
<gene>
    <name evidence="13" type="ORF">M8523_11335</name>
</gene>
<dbReference type="RefSeq" id="WP_282584978.1">
    <property type="nucleotide sequence ID" value="NZ_JAMOIM010000006.1"/>
</dbReference>
<evidence type="ECO:0000259" key="9">
    <source>
        <dbReference type="PROSITE" id="PS50109"/>
    </source>
</evidence>
<dbReference type="Pfam" id="PF13426">
    <property type="entry name" value="PAS_9"/>
    <property type="match status" value="1"/>
</dbReference>
<dbReference type="InterPro" id="IPR036097">
    <property type="entry name" value="HisK_dim/P_sf"/>
</dbReference>
<dbReference type="NCBIfam" id="TIGR00229">
    <property type="entry name" value="sensory_box"/>
    <property type="match status" value="1"/>
</dbReference>
<dbReference type="PROSITE" id="PS50110">
    <property type="entry name" value="RESPONSE_REGULATORY"/>
    <property type="match status" value="1"/>
</dbReference>
<feature type="modified residue" description="4-aspartylphosphate" evidence="6">
    <location>
        <position position="800"/>
    </location>
</feature>
<dbReference type="InterPro" id="IPR001610">
    <property type="entry name" value="PAC"/>
</dbReference>
<dbReference type="InterPro" id="IPR029016">
    <property type="entry name" value="GAF-like_dom_sf"/>
</dbReference>
<dbReference type="Pfam" id="PF02518">
    <property type="entry name" value="HATPase_c"/>
    <property type="match status" value="1"/>
</dbReference>
<dbReference type="PANTHER" id="PTHR43065">
    <property type="entry name" value="SENSOR HISTIDINE KINASE"/>
    <property type="match status" value="1"/>
</dbReference>
<feature type="domain" description="Histidine kinase" evidence="9">
    <location>
        <begin position="506"/>
        <end position="727"/>
    </location>
</feature>
<dbReference type="SUPFAM" id="SSF55781">
    <property type="entry name" value="GAF domain-like"/>
    <property type="match status" value="1"/>
</dbReference>
<dbReference type="Gene3D" id="3.30.565.10">
    <property type="entry name" value="Histidine kinase-like ATPase, C-terminal domain"/>
    <property type="match status" value="1"/>
</dbReference>
<dbReference type="InterPro" id="IPR000014">
    <property type="entry name" value="PAS"/>
</dbReference>
<dbReference type="EC" id="2.7.13.3" evidence="2"/>
<protein>
    <recommendedName>
        <fullName evidence="2">histidine kinase</fullName>
        <ecNumber evidence="2">2.7.13.3</ecNumber>
    </recommendedName>
</protein>
<dbReference type="SMART" id="SM00086">
    <property type="entry name" value="PAC"/>
    <property type="match status" value="2"/>
</dbReference>
<dbReference type="SMART" id="SM00091">
    <property type="entry name" value="PAS"/>
    <property type="match status" value="2"/>
</dbReference>
<feature type="coiled-coil region" evidence="7">
    <location>
        <begin position="452"/>
        <end position="490"/>
    </location>
</feature>
<dbReference type="Gene3D" id="2.10.70.100">
    <property type="match status" value="1"/>
</dbReference>
<dbReference type="InterPro" id="IPR035965">
    <property type="entry name" value="PAS-like_dom_sf"/>
</dbReference>
<dbReference type="Proteomes" id="UP001165667">
    <property type="component" value="Unassembled WGS sequence"/>
</dbReference>
<dbReference type="PROSITE" id="PS50109">
    <property type="entry name" value="HIS_KIN"/>
    <property type="match status" value="1"/>
</dbReference>
<feature type="region of interest" description="Disordered" evidence="8">
    <location>
        <begin position="150"/>
        <end position="180"/>
    </location>
</feature>
<keyword evidence="14" id="KW-1185">Reference proteome</keyword>
<name>A0AA41YWJ1_9HYPH</name>
<dbReference type="InterPro" id="IPR003594">
    <property type="entry name" value="HATPase_dom"/>
</dbReference>
<dbReference type="Pfam" id="PF01590">
    <property type="entry name" value="GAF"/>
    <property type="match status" value="1"/>
</dbReference>
<feature type="domain" description="Response regulatory" evidence="10">
    <location>
        <begin position="750"/>
        <end position="862"/>
    </location>
</feature>
<dbReference type="SUPFAM" id="SSF55874">
    <property type="entry name" value="ATPase domain of HSP90 chaperone/DNA topoisomerase II/histidine kinase"/>
    <property type="match status" value="1"/>
</dbReference>
<evidence type="ECO:0000256" key="6">
    <source>
        <dbReference type="PROSITE-ProRule" id="PRU00169"/>
    </source>
</evidence>
<feature type="domain" description="PAC" evidence="12">
    <location>
        <begin position="105"/>
        <end position="159"/>
    </location>
</feature>